<reference evidence="4" key="1">
    <citation type="journal article" date="2019" name="Int. J. Syst. Evol. Microbiol.">
        <title>The Global Catalogue of Microorganisms (GCM) 10K type strain sequencing project: providing services to taxonomists for standard genome sequencing and annotation.</title>
        <authorList>
            <consortium name="The Broad Institute Genomics Platform"/>
            <consortium name="The Broad Institute Genome Sequencing Center for Infectious Disease"/>
            <person name="Wu L."/>
            <person name="Ma J."/>
        </authorList>
    </citation>
    <scope>NUCLEOTIDE SEQUENCE [LARGE SCALE GENOMIC DNA]</scope>
    <source>
        <strain evidence="4">CCUG 59129</strain>
    </source>
</reference>
<proteinExistence type="inferred from homology"/>
<dbReference type="SUPFAM" id="SSF53448">
    <property type="entry name" value="Nucleotide-diphospho-sugar transferases"/>
    <property type="match status" value="1"/>
</dbReference>
<dbReference type="InterPro" id="IPR029044">
    <property type="entry name" value="Nucleotide-diphossugar_trans"/>
</dbReference>
<comment type="caution">
    <text evidence="3">The sequence shown here is derived from an EMBL/GenBank/DDBJ whole genome shotgun (WGS) entry which is preliminary data.</text>
</comment>
<evidence type="ECO:0000256" key="1">
    <source>
        <dbReference type="ARBA" id="ARBA00006739"/>
    </source>
</evidence>
<dbReference type="PANTHER" id="PTHR22916:SF3">
    <property type="entry name" value="UDP-GLCNAC:BETAGAL BETA-1,3-N-ACETYLGLUCOSAMINYLTRANSFERASE-LIKE PROTEIN 1"/>
    <property type="match status" value="1"/>
</dbReference>
<dbReference type="InterPro" id="IPR001173">
    <property type="entry name" value="Glyco_trans_2-like"/>
</dbReference>
<feature type="domain" description="Glycosyltransferase 2-like" evidence="2">
    <location>
        <begin position="5"/>
        <end position="113"/>
    </location>
</feature>
<organism evidence="3 4">
    <name type="scientific">Paenibacillus chungangensis</name>
    <dbReference type="NCBI Taxonomy" id="696535"/>
    <lineage>
        <taxon>Bacteria</taxon>
        <taxon>Bacillati</taxon>
        <taxon>Bacillota</taxon>
        <taxon>Bacilli</taxon>
        <taxon>Bacillales</taxon>
        <taxon>Paenibacillaceae</taxon>
        <taxon>Paenibacillus</taxon>
    </lineage>
</organism>
<dbReference type="CDD" id="cd00761">
    <property type="entry name" value="Glyco_tranf_GTA_type"/>
    <property type="match status" value="1"/>
</dbReference>
<dbReference type="Proteomes" id="UP001596989">
    <property type="component" value="Unassembled WGS sequence"/>
</dbReference>
<name>A0ABW3HV72_9BACL</name>
<comment type="similarity">
    <text evidence="1">Belongs to the glycosyltransferase 2 family.</text>
</comment>
<sequence>MNRITVFTPTYNRAYCLHHLYESLKRQSCDQFQWLIVDDGSTDHTGELVNGWIEEGVVQIRYIWQENQGMHGAHNTAYSHIHTELNVCIDSDDYMPDNAIEKILDFWSRHGSDKYSGIAALDAHPNGEVIGTPFPEQLKSSTLFHLYQQHGMKGDKKLVYRTALTKEHPYPLFPGERYVGLDYKYGKLDEQYELLLMNDVLCYVDYLPDGSSRNMFMQYVRNPKGFAFYRKAMMKHPLGGFAFKFRHAVHYISSSLMMNNRQWLRESPNKRITMLALLPGLLLHMYIRFKTKGASAARGMSNDYSVG</sequence>
<evidence type="ECO:0000259" key="2">
    <source>
        <dbReference type="Pfam" id="PF00535"/>
    </source>
</evidence>
<evidence type="ECO:0000313" key="4">
    <source>
        <dbReference type="Proteomes" id="UP001596989"/>
    </source>
</evidence>
<dbReference type="EMBL" id="JBHTJZ010000035">
    <property type="protein sequence ID" value="MFD0961395.1"/>
    <property type="molecule type" value="Genomic_DNA"/>
</dbReference>
<evidence type="ECO:0000313" key="3">
    <source>
        <dbReference type="EMBL" id="MFD0961395.1"/>
    </source>
</evidence>
<dbReference type="RefSeq" id="WP_377566924.1">
    <property type="nucleotide sequence ID" value="NZ_JBHTJZ010000035.1"/>
</dbReference>
<accession>A0ABW3HV72</accession>
<protein>
    <submittedName>
        <fullName evidence="3">Glycosyltransferase family 2 protein</fullName>
    </submittedName>
</protein>
<dbReference type="PANTHER" id="PTHR22916">
    <property type="entry name" value="GLYCOSYLTRANSFERASE"/>
    <property type="match status" value="1"/>
</dbReference>
<dbReference type="Pfam" id="PF00535">
    <property type="entry name" value="Glycos_transf_2"/>
    <property type="match status" value="1"/>
</dbReference>
<keyword evidence="4" id="KW-1185">Reference proteome</keyword>
<gene>
    <name evidence="3" type="ORF">ACFQ2I_18750</name>
</gene>
<dbReference type="Gene3D" id="3.90.550.10">
    <property type="entry name" value="Spore Coat Polysaccharide Biosynthesis Protein SpsA, Chain A"/>
    <property type="match status" value="1"/>
</dbReference>